<comment type="caution">
    <text evidence="2">The sequence shown here is derived from an EMBL/GenBank/DDBJ whole genome shotgun (WGS) entry which is preliminary data.</text>
</comment>
<keyword evidence="1" id="KW-1133">Transmembrane helix</keyword>
<feature type="transmembrane region" description="Helical" evidence="1">
    <location>
        <begin position="48"/>
        <end position="67"/>
    </location>
</feature>
<gene>
    <name evidence="2" type="ORF">OS493_020180</name>
</gene>
<dbReference type="Proteomes" id="UP001163046">
    <property type="component" value="Unassembled WGS sequence"/>
</dbReference>
<dbReference type="EMBL" id="MU825408">
    <property type="protein sequence ID" value="KAJ7391150.1"/>
    <property type="molecule type" value="Genomic_DNA"/>
</dbReference>
<accession>A0A9X0A197</accession>
<organism evidence="2 3">
    <name type="scientific">Desmophyllum pertusum</name>
    <dbReference type="NCBI Taxonomy" id="174260"/>
    <lineage>
        <taxon>Eukaryota</taxon>
        <taxon>Metazoa</taxon>
        <taxon>Cnidaria</taxon>
        <taxon>Anthozoa</taxon>
        <taxon>Hexacorallia</taxon>
        <taxon>Scleractinia</taxon>
        <taxon>Caryophylliina</taxon>
        <taxon>Caryophylliidae</taxon>
        <taxon>Desmophyllum</taxon>
    </lineage>
</organism>
<keyword evidence="3" id="KW-1185">Reference proteome</keyword>
<dbReference type="OrthoDB" id="5977655at2759"/>
<evidence type="ECO:0000313" key="2">
    <source>
        <dbReference type="EMBL" id="KAJ7391150.1"/>
    </source>
</evidence>
<feature type="transmembrane region" description="Helical" evidence="1">
    <location>
        <begin position="87"/>
        <end position="110"/>
    </location>
</feature>
<keyword evidence="1" id="KW-0812">Transmembrane</keyword>
<name>A0A9X0A197_9CNID</name>
<reference evidence="2" key="1">
    <citation type="submission" date="2023-01" db="EMBL/GenBank/DDBJ databases">
        <title>Genome assembly of the deep-sea coral Lophelia pertusa.</title>
        <authorList>
            <person name="Herrera S."/>
            <person name="Cordes E."/>
        </authorList>
    </citation>
    <scope>NUCLEOTIDE SEQUENCE</scope>
    <source>
        <strain evidence="2">USNM1676648</strain>
        <tissue evidence="2">Polyp</tissue>
    </source>
</reference>
<protein>
    <submittedName>
        <fullName evidence="2">Uncharacterized protein</fullName>
    </submittedName>
</protein>
<evidence type="ECO:0000313" key="3">
    <source>
        <dbReference type="Proteomes" id="UP001163046"/>
    </source>
</evidence>
<dbReference type="AlphaFoldDB" id="A0A9X0A197"/>
<sequence>MAGSNSTPNYVLHKLIRFRGYLHALNGNCSTSGNHTSKLGYLNHPVTSIIYIVTAVLCILLSLVTHFKYNSVTVLNLRVRSNVISNVAWIAYLVVLVLRSTLGAVIYGITQANDHGVLKSLEILCLSLALYHQWRYRSAGFIQQEINSFNSGEYSVSGSEYGRLNSKATDELQSCSFVCDTIHLGNVFLTLLEALTR</sequence>
<proteinExistence type="predicted"/>
<evidence type="ECO:0000256" key="1">
    <source>
        <dbReference type="SAM" id="Phobius"/>
    </source>
</evidence>
<keyword evidence="1" id="KW-0472">Membrane</keyword>